<dbReference type="FunCoup" id="A0A165EG02">
    <property type="interactions" value="91"/>
</dbReference>
<name>A0A165EG02_EXIGL</name>
<dbReference type="STRING" id="1314781.A0A165EG02"/>
<dbReference type="PANTHER" id="PTHR12466">
    <property type="entry name" value="CDC73 DOMAIN PROTEIN"/>
    <property type="match status" value="1"/>
</dbReference>
<dbReference type="Proteomes" id="UP000077266">
    <property type="component" value="Unassembled WGS sequence"/>
</dbReference>
<feature type="region of interest" description="Disordered" evidence="5">
    <location>
        <begin position="204"/>
        <end position="238"/>
    </location>
</feature>
<feature type="domain" description="Cell division control protein 73 C-terminal" evidence="6">
    <location>
        <begin position="242"/>
        <end position="406"/>
    </location>
</feature>
<dbReference type="InterPro" id="IPR007852">
    <property type="entry name" value="Cdc73/Parafibromin"/>
</dbReference>
<keyword evidence="8" id="KW-1185">Reference proteome</keyword>
<evidence type="ECO:0000256" key="1">
    <source>
        <dbReference type="ARBA" id="ARBA00004123"/>
    </source>
</evidence>
<dbReference type="PANTHER" id="PTHR12466:SF8">
    <property type="entry name" value="PARAFIBROMIN"/>
    <property type="match status" value="1"/>
</dbReference>
<sequence length="417" mass="46244">MSSTPDPLVALRDAIKNKAAITYLADDAPTPLLQSATHISIPTTGTEPLVVPKTTPSRFRKPSSDTEFYAIGAVLACWLFRDAGAAEYMRASREAGYAAGFVSVTERKGIVDWLEGRRAQHDRLASFGRAEGSGTPPGSPKRSAPTGAVTRPDAPVTPAKRRYEPDKADVEAVKRIRQTEVELRDRNTVLRGVKANNFTSVKNSVSDKLKKLKESSKPGQGAARDTAAPKPDPKMANKKRTNYPIIIISSSPTSLITMHNVKKLLEESVFMTSDQAREQEGGGKPEDVIAIYRKKTNIGPGGKEITSRMRYFVVDSVEALAKFGGDPWDRVVCVMTTGQAWQFRPYKWSEPLQLFHNVKGFYVSWSNDPPNPKIKDWNVSEMKIDQYKRHVDKSVVAHFWQQLDAWVAQNKPTLAMS</sequence>
<comment type="similarity">
    <text evidence="2">Belongs to the CDC73 family.</text>
</comment>
<evidence type="ECO:0000313" key="7">
    <source>
        <dbReference type="EMBL" id="KZV86851.1"/>
    </source>
</evidence>
<evidence type="ECO:0000259" key="6">
    <source>
        <dbReference type="Pfam" id="PF05179"/>
    </source>
</evidence>
<keyword evidence="3" id="KW-0804">Transcription</keyword>
<accession>A0A165EG02</accession>
<dbReference type="FunFam" id="3.40.50.11990:FF:000004">
    <property type="entry name" value="Potential RNA Pol II elongation accessory factor"/>
    <property type="match status" value="1"/>
</dbReference>
<feature type="region of interest" description="Disordered" evidence="5">
    <location>
        <begin position="127"/>
        <end position="167"/>
    </location>
</feature>
<feature type="compositionally biased region" description="Basic and acidic residues" evidence="5">
    <location>
        <begin position="205"/>
        <end position="216"/>
    </location>
</feature>
<reference evidence="7 8" key="1">
    <citation type="journal article" date="2016" name="Mol. Biol. Evol.">
        <title>Comparative Genomics of Early-Diverging Mushroom-Forming Fungi Provides Insights into the Origins of Lignocellulose Decay Capabilities.</title>
        <authorList>
            <person name="Nagy L.G."/>
            <person name="Riley R."/>
            <person name="Tritt A."/>
            <person name="Adam C."/>
            <person name="Daum C."/>
            <person name="Floudas D."/>
            <person name="Sun H."/>
            <person name="Yadav J.S."/>
            <person name="Pangilinan J."/>
            <person name="Larsson K.H."/>
            <person name="Matsuura K."/>
            <person name="Barry K."/>
            <person name="Labutti K."/>
            <person name="Kuo R."/>
            <person name="Ohm R.A."/>
            <person name="Bhattacharya S.S."/>
            <person name="Shirouzu T."/>
            <person name="Yoshinaga Y."/>
            <person name="Martin F.M."/>
            <person name="Grigoriev I.V."/>
            <person name="Hibbett D.S."/>
        </authorList>
    </citation>
    <scope>NUCLEOTIDE SEQUENCE [LARGE SCALE GENOMIC DNA]</scope>
    <source>
        <strain evidence="7 8">HHB12029</strain>
    </source>
</reference>
<evidence type="ECO:0000256" key="3">
    <source>
        <dbReference type="ARBA" id="ARBA00023163"/>
    </source>
</evidence>
<keyword evidence="4" id="KW-0539">Nucleus</keyword>
<dbReference type="GO" id="GO:0000993">
    <property type="term" value="F:RNA polymerase II complex binding"/>
    <property type="evidence" value="ECO:0007669"/>
    <property type="project" value="TreeGrafter"/>
</dbReference>
<dbReference type="OrthoDB" id="2186602at2759"/>
<dbReference type="GO" id="GO:0006368">
    <property type="term" value="P:transcription elongation by RNA polymerase II"/>
    <property type="evidence" value="ECO:0007669"/>
    <property type="project" value="InterPro"/>
</dbReference>
<proteinExistence type="inferred from homology"/>
<dbReference type="InterPro" id="IPR038103">
    <property type="entry name" value="CDC73_C_sf"/>
</dbReference>
<evidence type="ECO:0000256" key="2">
    <source>
        <dbReference type="ARBA" id="ARBA00010427"/>
    </source>
</evidence>
<evidence type="ECO:0000256" key="5">
    <source>
        <dbReference type="SAM" id="MobiDB-lite"/>
    </source>
</evidence>
<evidence type="ECO:0000313" key="8">
    <source>
        <dbReference type="Proteomes" id="UP000077266"/>
    </source>
</evidence>
<dbReference type="EMBL" id="KV426142">
    <property type="protein sequence ID" value="KZV86851.1"/>
    <property type="molecule type" value="Genomic_DNA"/>
</dbReference>
<evidence type="ECO:0000256" key="4">
    <source>
        <dbReference type="ARBA" id="ARBA00023242"/>
    </source>
</evidence>
<dbReference type="InParanoid" id="A0A165EG02"/>
<dbReference type="InterPro" id="IPR031336">
    <property type="entry name" value="CDC73_C"/>
</dbReference>
<dbReference type="Gene3D" id="3.40.50.11990">
    <property type="entry name" value="RNA polymerase II accessory factor, Cdc73 C-terminal domain"/>
    <property type="match status" value="1"/>
</dbReference>
<organism evidence="7 8">
    <name type="scientific">Exidia glandulosa HHB12029</name>
    <dbReference type="NCBI Taxonomy" id="1314781"/>
    <lineage>
        <taxon>Eukaryota</taxon>
        <taxon>Fungi</taxon>
        <taxon>Dikarya</taxon>
        <taxon>Basidiomycota</taxon>
        <taxon>Agaricomycotina</taxon>
        <taxon>Agaricomycetes</taxon>
        <taxon>Auriculariales</taxon>
        <taxon>Exidiaceae</taxon>
        <taxon>Exidia</taxon>
    </lineage>
</organism>
<dbReference type="GO" id="GO:0032968">
    <property type="term" value="P:positive regulation of transcription elongation by RNA polymerase II"/>
    <property type="evidence" value="ECO:0007669"/>
    <property type="project" value="TreeGrafter"/>
</dbReference>
<dbReference type="GO" id="GO:0016593">
    <property type="term" value="C:Cdc73/Paf1 complex"/>
    <property type="evidence" value="ECO:0007669"/>
    <property type="project" value="InterPro"/>
</dbReference>
<dbReference type="AlphaFoldDB" id="A0A165EG02"/>
<protein>
    <submittedName>
        <fullName evidence="7">CDC73-domain-containing protein</fullName>
    </submittedName>
</protein>
<dbReference type="Pfam" id="PF05179">
    <property type="entry name" value="CDC73_C"/>
    <property type="match status" value="1"/>
</dbReference>
<gene>
    <name evidence="7" type="ORF">EXIGLDRAFT_621364</name>
</gene>
<comment type="subcellular location">
    <subcellularLocation>
        <location evidence="1">Nucleus</location>
    </subcellularLocation>
</comment>